<feature type="domain" description="Guanylate cyclase" evidence="10">
    <location>
        <begin position="506"/>
        <end position="562"/>
    </location>
</feature>
<gene>
    <name evidence="12" type="primary">LOC102807000</name>
</gene>
<proteinExistence type="inferred from homology"/>
<dbReference type="InterPro" id="IPR029787">
    <property type="entry name" value="Nucleotide_cyclase"/>
</dbReference>
<dbReference type="InterPro" id="IPR011645">
    <property type="entry name" value="HNOB_dom_associated"/>
</dbReference>
<dbReference type="PROSITE" id="PS50125">
    <property type="entry name" value="GUANYLATE_CYCLASE_2"/>
    <property type="match status" value="1"/>
</dbReference>
<dbReference type="Pfam" id="PF07701">
    <property type="entry name" value="HNOBA"/>
    <property type="match status" value="1"/>
</dbReference>
<evidence type="ECO:0000256" key="8">
    <source>
        <dbReference type="RuleBase" id="RU000405"/>
    </source>
</evidence>
<keyword evidence="7" id="KW-0141">cGMP biosynthesis</keyword>
<evidence type="ECO:0000256" key="3">
    <source>
        <dbReference type="ARBA" id="ARBA00022490"/>
    </source>
</evidence>
<keyword evidence="4" id="KW-0547">Nucleotide-binding</keyword>
<dbReference type="GeneID" id="102807000"/>
<dbReference type="PROSITE" id="PS00452">
    <property type="entry name" value="GUANYLATE_CYCLASE_1"/>
    <property type="match status" value="1"/>
</dbReference>
<evidence type="ECO:0000256" key="9">
    <source>
        <dbReference type="SAM" id="Coils"/>
    </source>
</evidence>
<protein>
    <recommendedName>
        <fullName evidence="2">guanylate cyclase</fullName>
        <ecNumber evidence="2">4.6.1.2</ecNumber>
    </recommendedName>
</protein>
<dbReference type="CDD" id="cd07302">
    <property type="entry name" value="CHD"/>
    <property type="match status" value="1"/>
</dbReference>
<keyword evidence="9" id="KW-0175">Coiled coil</keyword>
<dbReference type="PANTHER" id="PTHR45655:SF13">
    <property type="entry name" value="SOLUBLE GUANYLATE CYCLASE GCY-32-RELATED"/>
    <property type="match status" value="1"/>
</dbReference>
<reference evidence="12" key="1">
    <citation type="submission" date="2025-08" db="UniProtKB">
        <authorList>
            <consortium name="RefSeq"/>
        </authorList>
    </citation>
    <scope>IDENTIFICATION</scope>
    <source>
        <tissue evidence="12">Testes</tissue>
    </source>
</reference>
<evidence type="ECO:0000313" key="11">
    <source>
        <dbReference type="Proteomes" id="UP000694865"/>
    </source>
</evidence>
<dbReference type="Proteomes" id="UP000694865">
    <property type="component" value="Unplaced"/>
</dbReference>
<dbReference type="PANTHER" id="PTHR45655">
    <property type="entry name" value="GUANYLATE CYCLASE SOLUBLE SUBUNIT BETA-2"/>
    <property type="match status" value="1"/>
</dbReference>
<dbReference type="InterPro" id="IPR018297">
    <property type="entry name" value="A/G_cyclase_CS"/>
</dbReference>
<dbReference type="InterPro" id="IPR024096">
    <property type="entry name" value="NO_sig/Golgi_transp_ligand-bd"/>
</dbReference>
<evidence type="ECO:0000256" key="7">
    <source>
        <dbReference type="ARBA" id="ARBA00023293"/>
    </source>
</evidence>
<evidence type="ECO:0000256" key="4">
    <source>
        <dbReference type="ARBA" id="ARBA00022741"/>
    </source>
</evidence>
<keyword evidence="5" id="KW-0342">GTP-binding</keyword>
<evidence type="ECO:0000256" key="2">
    <source>
        <dbReference type="ARBA" id="ARBA00012202"/>
    </source>
</evidence>
<dbReference type="SUPFAM" id="SSF55073">
    <property type="entry name" value="Nucleotide cyclase"/>
    <property type="match status" value="1"/>
</dbReference>
<comment type="subcellular location">
    <subcellularLocation>
        <location evidence="1">Cytoplasm</location>
    </subcellularLocation>
</comment>
<dbReference type="Pfam" id="PF00211">
    <property type="entry name" value="Guanylate_cyc"/>
    <property type="match status" value="1"/>
</dbReference>
<name>A0ABM0MQI1_SACKO</name>
<comment type="similarity">
    <text evidence="8">Belongs to the adenylyl cyclase class-4/guanylyl cyclase family.</text>
</comment>
<feature type="coiled-coil region" evidence="9">
    <location>
        <begin position="424"/>
        <end position="451"/>
    </location>
</feature>
<dbReference type="Gene3D" id="3.30.70.1230">
    <property type="entry name" value="Nucleotide cyclase"/>
    <property type="match status" value="2"/>
</dbReference>
<keyword evidence="3" id="KW-0963">Cytoplasm</keyword>
<dbReference type="Pfam" id="PF07700">
    <property type="entry name" value="HNOB"/>
    <property type="match status" value="1"/>
</dbReference>
<evidence type="ECO:0000256" key="1">
    <source>
        <dbReference type="ARBA" id="ARBA00004496"/>
    </source>
</evidence>
<dbReference type="InterPro" id="IPR042463">
    <property type="entry name" value="HNOB_dom_associated_sf"/>
</dbReference>
<dbReference type="InterPro" id="IPR038158">
    <property type="entry name" value="H-NOX_domain_sf"/>
</dbReference>
<dbReference type="Gene3D" id="3.90.1520.10">
    <property type="entry name" value="H-NOX domain"/>
    <property type="match status" value="1"/>
</dbReference>
<dbReference type="Gene3D" id="3.30.450.260">
    <property type="entry name" value="Haem NO binding associated domain"/>
    <property type="match status" value="1"/>
</dbReference>
<evidence type="ECO:0000259" key="10">
    <source>
        <dbReference type="PROSITE" id="PS50125"/>
    </source>
</evidence>
<dbReference type="RefSeq" id="XP_006822272.1">
    <property type="nucleotide sequence ID" value="XM_006822209.1"/>
</dbReference>
<keyword evidence="6 8" id="KW-0456">Lyase</keyword>
<dbReference type="SMART" id="SM00044">
    <property type="entry name" value="CYCc"/>
    <property type="match status" value="1"/>
</dbReference>
<dbReference type="InterPro" id="IPR001054">
    <property type="entry name" value="A/G_cyclase"/>
</dbReference>
<keyword evidence="11" id="KW-1185">Reference proteome</keyword>
<dbReference type="SUPFAM" id="SSF111126">
    <property type="entry name" value="Ligand-binding domain in the NO signalling and Golgi transport"/>
    <property type="match status" value="1"/>
</dbReference>
<dbReference type="Gene3D" id="6.10.250.780">
    <property type="match status" value="1"/>
</dbReference>
<dbReference type="InterPro" id="IPR011644">
    <property type="entry name" value="Heme_NO-bd"/>
</dbReference>
<sequence length="578" mass="66638">MPDIRIQMYVREKHCLSISNLIWTYSYGIINICIKELVLERYGEEVWEKIRNHAKVDDQFINYNQYPDHATYALVASAAQTLDVSEDVVWELFGEFWVIWCMRAGFDSMIRALGSSMSEFIANLDYLHSVYMKTSYPKMTVPSFRVENLEDGTIMLHYYSNRRGMKGVVIGIVRAVGNIIFDTQVTIDVLDCREETEGGKKEHTTFIVRIDVVADEPDNDSSNDDEVVDAITPLPAIKQSKPSPRGSLGNLSHFSCSTRKSNVPLFDESKPVYSDKLFIEPETFCISFPYHLVFNQDMEIVQCGAKLQKLCPRIKSPKVKLEDFITMQHPQIPIDIMSFRKFINMIFMVELKRNQMELSFQNKPLLSLRGQMVWMEKLQCIAFFCSPRLTTLQDLEDRNMYFSDIAPHDVTRDLILFNQQRVAEIELARQLEQKKEELRTLMKDLQEEKLKTDMLLHSMLPQQVANDLREGRKVEAGEYDQVTVLFSDVVKFTDMCAVCKPIQIVHLLNEMYVMFDRLTSVHDVYKIRVGIHSGPVVAGVVGQKMPRYCLFGDTVNTASRMESHGINGKIHTSPNSYK</sequence>
<evidence type="ECO:0000256" key="5">
    <source>
        <dbReference type="ARBA" id="ARBA00023134"/>
    </source>
</evidence>
<dbReference type="EC" id="4.6.1.2" evidence="2"/>
<organism evidence="11 12">
    <name type="scientific">Saccoglossus kowalevskii</name>
    <name type="common">Acorn worm</name>
    <dbReference type="NCBI Taxonomy" id="10224"/>
    <lineage>
        <taxon>Eukaryota</taxon>
        <taxon>Metazoa</taxon>
        <taxon>Hemichordata</taxon>
        <taxon>Enteropneusta</taxon>
        <taxon>Harrimaniidae</taxon>
        <taxon>Saccoglossus</taxon>
    </lineage>
</organism>
<evidence type="ECO:0000256" key="6">
    <source>
        <dbReference type="ARBA" id="ARBA00023239"/>
    </source>
</evidence>
<evidence type="ECO:0000313" key="12">
    <source>
        <dbReference type="RefSeq" id="XP_006822272.1"/>
    </source>
</evidence>
<accession>A0ABM0MQI1</accession>